<dbReference type="Proteomes" id="UP000682733">
    <property type="component" value="Unassembled WGS sequence"/>
</dbReference>
<dbReference type="Proteomes" id="UP000663829">
    <property type="component" value="Unassembled WGS sequence"/>
</dbReference>
<dbReference type="Proteomes" id="UP000681722">
    <property type="component" value="Unassembled WGS sequence"/>
</dbReference>
<dbReference type="EMBL" id="CAJNOK010005091">
    <property type="protein sequence ID" value="CAF0960042.1"/>
    <property type="molecule type" value="Genomic_DNA"/>
</dbReference>
<name>A0A815A6G0_9BILA</name>
<proteinExistence type="predicted"/>
<organism evidence="2 5">
    <name type="scientific">Didymodactylos carnosus</name>
    <dbReference type="NCBI Taxonomy" id="1234261"/>
    <lineage>
        <taxon>Eukaryota</taxon>
        <taxon>Metazoa</taxon>
        <taxon>Spiralia</taxon>
        <taxon>Gnathifera</taxon>
        <taxon>Rotifera</taxon>
        <taxon>Eurotatoria</taxon>
        <taxon>Bdelloidea</taxon>
        <taxon>Philodinida</taxon>
        <taxon>Philodinidae</taxon>
        <taxon>Didymodactylos</taxon>
    </lineage>
</organism>
<evidence type="ECO:0000313" key="1">
    <source>
        <dbReference type="EMBL" id="CAF0960042.1"/>
    </source>
</evidence>
<dbReference type="EMBL" id="CAJOBC010015302">
    <property type="protein sequence ID" value="CAF4023397.1"/>
    <property type="molecule type" value="Genomic_DNA"/>
</dbReference>
<sequence>MLGTRTARYFDLANKSEMLKKTNGQPVLEHEYKEVPTKVPADWDVSPGDLLSWAKYRASETYFVLEDGTLLKNPDRSGSGYLTIPYLITQHTRNVMMMYEYVINELGKDYVSTIEMHPQDQFIIKNYGQLPEQMCTRNIEYIYDPLEKFLYVHVGGASGKSKEFKLGETSVKDIQQWYDGVKEEQAQFRVKYNFDGVNHQKYLQYKLQNEKIHVPKTWTIQPGITDAGHDHLRGEWILNGDRKHLNDAKKQIQEYYKDLVVDVEDVPL</sequence>
<dbReference type="AlphaFoldDB" id="A0A815A6G0"/>
<dbReference type="Proteomes" id="UP000677228">
    <property type="component" value="Unassembled WGS sequence"/>
</dbReference>
<reference evidence="2" key="1">
    <citation type="submission" date="2021-02" db="EMBL/GenBank/DDBJ databases">
        <authorList>
            <person name="Nowell W R."/>
        </authorList>
    </citation>
    <scope>NUCLEOTIDE SEQUENCE</scope>
</reference>
<evidence type="ECO:0000313" key="3">
    <source>
        <dbReference type="EMBL" id="CAF3732898.1"/>
    </source>
</evidence>
<evidence type="ECO:0000313" key="2">
    <source>
        <dbReference type="EMBL" id="CAF1252947.1"/>
    </source>
</evidence>
<dbReference type="OrthoDB" id="9985567at2759"/>
<gene>
    <name evidence="2" type="ORF">GPM918_LOCUS26221</name>
    <name evidence="1" type="ORF">OVA965_LOCUS12587</name>
    <name evidence="4" type="ORF">SRO942_LOCUS26330</name>
    <name evidence="3" type="ORF">TMI583_LOCUS12591</name>
</gene>
<accession>A0A815A6G0</accession>
<protein>
    <submittedName>
        <fullName evidence="2">Uncharacterized protein</fullName>
    </submittedName>
</protein>
<dbReference type="EMBL" id="CAJOBA010005096">
    <property type="protein sequence ID" value="CAF3732898.1"/>
    <property type="molecule type" value="Genomic_DNA"/>
</dbReference>
<keyword evidence="5" id="KW-1185">Reference proteome</keyword>
<evidence type="ECO:0000313" key="5">
    <source>
        <dbReference type="Proteomes" id="UP000663829"/>
    </source>
</evidence>
<evidence type="ECO:0000313" key="4">
    <source>
        <dbReference type="EMBL" id="CAF4023397.1"/>
    </source>
</evidence>
<comment type="caution">
    <text evidence="2">The sequence shown here is derived from an EMBL/GenBank/DDBJ whole genome shotgun (WGS) entry which is preliminary data.</text>
</comment>
<dbReference type="EMBL" id="CAJNOQ010010476">
    <property type="protein sequence ID" value="CAF1252947.1"/>
    <property type="molecule type" value="Genomic_DNA"/>
</dbReference>